<feature type="region of interest" description="Disordered" evidence="1">
    <location>
        <begin position="1"/>
        <end position="48"/>
    </location>
</feature>
<evidence type="ECO:0000313" key="2">
    <source>
        <dbReference type="EMBL" id="QBF28221.1"/>
    </source>
</evidence>
<proteinExistence type="predicted"/>
<sequence length="657" mass="71402">MTKQEVLPKTSKKTQTSKASTKQKATSLRSASRKVEIPSETSNTLPAPTAFPIEANGLILTANLARGLDVIISEYESAGFDPEDVIDILVNNVPQIEGIRVPADHPPGSFPIVRTLSRAQLGGDGLRRITYRVKNQNESYSDSRDVIVDTLDPAFGGTPPSPLLPEDLVGTEVTAEYLAANDDVLTLDVPRYADPNPGDLWSLFMGKQSGPIKAGTVVPDESGGRAYFSIDVLREELETLLSGYTPIWLKLTDAAGNETRFSLPQPMVLALDPAPADLVEPEVPNEPIDLADARQGVVVLVKKYTNWLPGDIVHIRWDGVTIGTFVTSEFQVWPLEATARFATVDKAEAYTAEVDYLVSRGRPYPSDINDVEVDTTRVGPPNPEEPDPVNPDLLLPLLIGPVSGFENELTPEDRGTEVTVEVAVYSPVNAGEVIRLYYGPSAKLVATHTITTEEAGGVIDMIISAEDVIEVGNGLQQPLFYRLYKDATAENYQESESEKVRAVIEQLEGLALPSIVGVTIPPTGNPTVLCEHAPWNGMTVRVSDPSKLQLGDNITVNWAMYPLSGSEPVEGTVVALRGDVSDPTHVEFGISISVLWDEYIKPAPNLAFIRISWSVVRDGIPVGVSAERTYQYNIRQGSGNCVPTFARRRKSVRVGKL</sequence>
<dbReference type="RefSeq" id="WP_130266032.1">
    <property type="nucleotide sequence ID" value="NZ_CP035952.1"/>
</dbReference>
<gene>
    <name evidence="2" type="ORF">EXN22_21955</name>
</gene>
<organism evidence="2 3">
    <name type="scientific">Pseudomonas tructae</name>
    <dbReference type="NCBI Taxonomy" id="2518644"/>
    <lineage>
        <taxon>Bacteria</taxon>
        <taxon>Pseudomonadati</taxon>
        <taxon>Pseudomonadota</taxon>
        <taxon>Gammaproteobacteria</taxon>
        <taxon>Pseudomonadales</taxon>
        <taxon>Pseudomonadaceae</taxon>
        <taxon>Pseudomonas</taxon>
    </lineage>
</organism>
<feature type="compositionally biased region" description="Low complexity" evidence="1">
    <location>
        <begin position="13"/>
        <end position="27"/>
    </location>
</feature>
<evidence type="ECO:0000313" key="3">
    <source>
        <dbReference type="Proteomes" id="UP000291130"/>
    </source>
</evidence>
<reference evidence="2 3" key="1">
    <citation type="submission" date="2019-02" db="EMBL/GenBank/DDBJ databases">
        <title>Complete genome sequence of Pseudomonas sp. SNU WT1 isolated from rainbow trout.</title>
        <authorList>
            <person name="Oh W.T."/>
            <person name="Park S.C."/>
        </authorList>
    </citation>
    <scope>NUCLEOTIDE SEQUENCE [LARGE SCALE GENOMIC DNA]</scope>
    <source>
        <strain evidence="2 3">SNU WT1</strain>
    </source>
</reference>
<dbReference type="AlphaFoldDB" id="A0A411MN49"/>
<dbReference type="KEGG" id="ptk:EXN22_21955"/>
<dbReference type="Proteomes" id="UP000291130">
    <property type="component" value="Chromosome"/>
</dbReference>
<keyword evidence="3" id="KW-1185">Reference proteome</keyword>
<protein>
    <submittedName>
        <fullName evidence="2">Uncharacterized protein</fullName>
    </submittedName>
</protein>
<name>A0A411MN49_9PSED</name>
<dbReference type="EMBL" id="CP035952">
    <property type="protein sequence ID" value="QBF28221.1"/>
    <property type="molecule type" value="Genomic_DNA"/>
</dbReference>
<dbReference type="OrthoDB" id="6866231at2"/>
<accession>A0A411MN49</accession>
<evidence type="ECO:0000256" key="1">
    <source>
        <dbReference type="SAM" id="MobiDB-lite"/>
    </source>
</evidence>